<keyword evidence="2" id="KW-0812">Transmembrane</keyword>
<evidence type="ECO:0000313" key="3">
    <source>
        <dbReference type="EMBL" id="CAI4001651.1"/>
    </source>
</evidence>
<dbReference type="EMBL" id="CAMXCT010002976">
    <property type="protein sequence ID" value="CAI4001651.1"/>
    <property type="molecule type" value="Genomic_DNA"/>
</dbReference>
<dbReference type="Proteomes" id="UP001152797">
    <property type="component" value="Unassembled WGS sequence"/>
</dbReference>
<dbReference type="EMBL" id="CAMXCT020002976">
    <property type="protein sequence ID" value="CAL1155026.1"/>
    <property type="molecule type" value="Genomic_DNA"/>
</dbReference>
<protein>
    <submittedName>
        <fullName evidence="3">Uncharacterized protein</fullName>
    </submittedName>
</protein>
<proteinExistence type="predicted"/>
<keyword evidence="2" id="KW-0472">Membrane</keyword>
<reference evidence="5" key="2">
    <citation type="submission" date="2024-04" db="EMBL/GenBank/DDBJ databases">
        <authorList>
            <person name="Chen Y."/>
            <person name="Shah S."/>
            <person name="Dougan E. K."/>
            <person name="Thang M."/>
            <person name="Chan C."/>
        </authorList>
    </citation>
    <scope>NUCLEOTIDE SEQUENCE [LARGE SCALE GENOMIC DNA]</scope>
</reference>
<dbReference type="EMBL" id="CAMXCT010006565">
    <property type="protein sequence ID" value="CAI4016059.1"/>
    <property type="molecule type" value="Genomic_DNA"/>
</dbReference>
<sequence length="88" mass="9325">MQNPGQQVSQLAHQNSVSTLLARVRARSAGTPMPYAAQGPVENSESGRGYTLGREYPTMGHGDMFSGIVTPVALSLTFCIMVGKTLAK</sequence>
<dbReference type="EMBL" id="CAMXCT020006565">
    <property type="protein sequence ID" value="CAL1169434.1"/>
    <property type="molecule type" value="Genomic_DNA"/>
</dbReference>
<evidence type="ECO:0000256" key="2">
    <source>
        <dbReference type="SAM" id="Phobius"/>
    </source>
</evidence>
<evidence type="ECO:0000313" key="5">
    <source>
        <dbReference type="EMBL" id="CAL1155026.1"/>
    </source>
</evidence>
<organism evidence="3">
    <name type="scientific">Cladocopium goreaui</name>
    <dbReference type="NCBI Taxonomy" id="2562237"/>
    <lineage>
        <taxon>Eukaryota</taxon>
        <taxon>Sar</taxon>
        <taxon>Alveolata</taxon>
        <taxon>Dinophyceae</taxon>
        <taxon>Suessiales</taxon>
        <taxon>Symbiodiniaceae</taxon>
        <taxon>Cladocopium</taxon>
    </lineage>
</organism>
<name>A0A9P1D471_9DINO</name>
<dbReference type="EMBL" id="CAMXCT030002976">
    <property type="protein sequence ID" value="CAL4788963.1"/>
    <property type="molecule type" value="Genomic_DNA"/>
</dbReference>
<gene>
    <name evidence="3" type="ORF">C1SCF055_LOCUS27678</name>
    <name evidence="4" type="ORF">C1SCF055_LOCUS40837</name>
</gene>
<comment type="caution">
    <text evidence="3">The sequence shown here is derived from an EMBL/GenBank/DDBJ whole genome shotgun (WGS) entry which is preliminary data.</text>
</comment>
<keyword evidence="6" id="KW-1185">Reference proteome</keyword>
<evidence type="ECO:0000313" key="4">
    <source>
        <dbReference type="EMBL" id="CAI4016059.1"/>
    </source>
</evidence>
<reference evidence="3" key="1">
    <citation type="submission" date="2022-10" db="EMBL/GenBank/DDBJ databases">
        <authorList>
            <person name="Chen Y."/>
            <person name="Dougan E. K."/>
            <person name="Chan C."/>
            <person name="Rhodes N."/>
            <person name="Thang M."/>
        </authorList>
    </citation>
    <scope>NUCLEOTIDE SEQUENCE</scope>
</reference>
<dbReference type="OrthoDB" id="436762at2759"/>
<feature type="transmembrane region" description="Helical" evidence="2">
    <location>
        <begin position="64"/>
        <end position="83"/>
    </location>
</feature>
<keyword evidence="2" id="KW-1133">Transmembrane helix</keyword>
<dbReference type="AlphaFoldDB" id="A0A9P1D471"/>
<evidence type="ECO:0000313" key="6">
    <source>
        <dbReference type="Proteomes" id="UP001152797"/>
    </source>
</evidence>
<accession>A0A9P1D471</accession>
<feature type="region of interest" description="Disordered" evidence="1">
    <location>
        <begin position="31"/>
        <end position="54"/>
    </location>
</feature>
<evidence type="ECO:0000256" key="1">
    <source>
        <dbReference type="SAM" id="MobiDB-lite"/>
    </source>
</evidence>
<dbReference type="EMBL" id="CAMXCT030006565">
    <property type="protein sequence ID" value="CAL4803371.1"/>
    <property type="molecule type" value="Genomic_DNA"/>
</dbReference>